<evidence type="ECO:0000313" key="1">
    <source>
        <dbReference type="EMBL" id="MFH4982182.1"/>
    </source>
</evidence>
<dbReference type="AlphaFoldDB" id="A0ABD6ESS3"/>
<accession>A0ABD6ESS3</accession>
<dbReference type="Proteomes" id="UP001608902">
    <property type="component" value="Unassembled WGS sequence"/>
</dbReference>
<proteinExistence type="predicted"/>
<comment type="caution">
    <text evidence="1">The sequence shown here is derived from an EMBL/GenBank/DDBJ whole genome shotgun (WGS) entry which is preliminary data.</text>
</comment>
<keyword evidence="2" id="KW-1185">Reference proteome</keyword>
<reference evidence="1 2" key="1">
    <citation type="submission" date="2024-08" db="EMBL/GenBank/DDBJ databases">
        <title>Gnathostoma spinigerum genome.</title>
        <authorList>
            <person name="Gonzalez-Bertolin B."/>
            <person name="Monzon S."/>
            <person name="Zaballos A."/>
            <person name="Jimenez P."/>
            <person name="Dekumyoy P."/>
            <person name="Varona S."/>
            <person name="Cuesta I."/>
            <person name="Sumanam S."/>
            <person name="Adisakwattana P."/>
            <person name="Gasser R.B."/>
            <person name="Hernandez-Gonzalez A."/>
            <person name="Young N.D."/>
            <person name="Perteguer M.J."/>
        </authorList>
    </citation>
    <scope>NUCLEOTIDE SEQUENCE [LARGE SCALE GENOMIC DNA]</scope>
    <source>
        <strain evidence="1">AL3</strain>
        <tissue evidence="1">Liver</tissue>
    </source>
</reference>
<dbReference type="EMBL" id="JBGFUD010008660">
    <property type="protein sequence ID" value="MFH4982182.1"/>
    <property type="molecule type" value="Genomic_DNA"/>
</dbReference>
<protein>
    <submittedName>
        <fullName evidence="1">Uncharacterized protein</fullName>
    </submittedName>
</protein>
<gene>
    <name evidence="1" type="ORF">AB6A40_008891</name>
</gene>
<organism evidence="1 2">
    <name type="scientific">Gnathostoma spinigerum</name>
    <dbReference type="NCBI Taxonomy" id="75299"/>
    <lineage>
        <taxon>Eukaryota</taxon>
        <taxon>Metazoa</taxon>
        <taxon>Ecdysozoa</taxon>
        <taxon>Nematoda</taxon>
        <taxon>Chromadorea</taxon>
        <taxon>Rhabditida</taxon>
        <taxon>Spirurina</taxon>
        <taxon>Gnathostomatomorpha</taxon>
        <taxon>Gnathostomatoidea</taxon>
        <taxon>Gnathostomatidae</taxon>
        <taxon>Gnathostoma</taxon>
    </lineage>
</organism>
<evidence type="ECO:0000313" key="2">
    <source>
        <dbReference type="Proteomes" id="UP001608902"/>
    </source>
</evidence>
<sequence length="87" mass="9991">MYYDSSVVNDRLTRENVLSKLSSTSILPENMSAFRLVVSLIPILFAKSLAESCSDDRDRGVICSEKSQKLVFYFDKVTGYHFAFHFR</sequence>
<name>A0ABD6ESS3_9BILA</name>